<dbReference type="SUPFAM" id="SSF53850">
    <property type="entry name" value="Periplasmic binding protein-like II"/>
    <property type="match status" value="1"/>
</dbReference>
<gene>
    <name evidence="5" type="ORF">KHM83_07405</name>
</gene>
<sequence>MKAFKYILIGLLTILVITGCSTDNTSDQSDHDAMMDRKLKIGVMSDVGAVPFLIASENGFFEEAGIDVEIVAFKSAIDRDAALQTGNLDGTMADMLSIIFYNDADLPVKMVAQTDGDYYMITSPDLTVASFNQLTSASVGISSNTVIDFSTDYIAKQQGISQRIQSVAIPQMPVRLEMLKAGKLKAATLPEPLASTAMLDGGEVIGSMATYGLSPGILVFSDALASDEAVSRAIFQAYNNAAAWLNENGSDDIYDQLAEVLGFSEALRDAEVLPAYSAIGAPDSTTFEITSDWMYERGLTEQKYDFDSISFTKYLPNTDF</sequence>
<evidence type="ECO:0000256" key="3">
    <source>
        <dbReference type="ARBA" id="ARBA00022729"/>
    </source>
</evidence>
<dbReference type="Pfam" id="PF13379">
    <property type="entry name" value="NMT1_2"/>
    <property type="match status" value="1"/>
</dbReference>
<reference evidence="5 6" key="1">
    <citation type="submission" date="2021-05" db="EMBL/GenBank/DDBJ databases">
        <title>Fusibacter ferrireducens sp. nov., an anaerobic, sulfur- and Fe-reducing bacterium isolated from the mangrove sediment.</title>
        <authorList>
            <person name="Qiu D."/>
        </authorList>
    </citation>
    <scope>NUCLEOTIDE SEQUENCE [LARGE SCALE GENOMIC DNA]</scope>
    <source>
        <strain evidence="5 6">DSM 12116</strain>
    </source>
</reference>
<evidence type="ECO:0000256" key="2">
    <source>
        <dbReference type="ARBA" id="ARBA00010742"/>
    </source>
</evidence>
<evidence type="ECO:0000256" key="4">
    <source>
        <dbReference type="SAM" id="SignalP"/>
    </source>
</evidence>
<feature type="chain" id="PRO_5046898098" evidence="4">
    <location>
        <begin position="23"/>
        <end position="320"/>
    </location>
</feature>
<keyword evidence="3 4" id="KW-0732">Signal</keyword>
<comment type="caution">
    <text evidence="5">The sequence shown here is derived from an EMBL/GenBank/DDBJ whole genome shotgun (WGS) entry which is preliminary data.</text>
</comment>
<dbReference type="Gene3D" id="3.40.190.10">
    <property type="entry name" value="Periplasmic binding protein-like II"/>
    <property type="match status" value="2"/>
</dbReference>
<evidence type="ECO:0000313" key="6">
    <source>
        <dbReference type="Proteomes" id="UP000746471"/>
    </source>
</evidence>
<dbReference type="PROSITE" id="PS51257">
    <property type="entry name" value="PROKAR_LIPOPROTEIN"/>
    <property type="match status" value="1"/>
</dbReference>
<evidence type="ECO:0000313" key="5">
    <source>
        <dbReference type="EMBL" id="MBS7526501.1"/>
    </source>
</evidence>
<keyword evidence="6" id="KW-1185">Reference proteome</keyword>
<dbReference type="PANTHER" id="PTHR30024:SF47">
    <property type="entry name" value="TAURINE-BINDING PERIPLASMIC PROTEIN"/>
    <property type="match status" value="1"/>
</dbReference>
<comment type="similarity">
    <text evidence="2">Belongs to the bacterial solute-binding protein SsuA/TauA family.</text>
</comment>
<dbReference type="EMBL" id="JAHBCL010000010">
    <property type="protein sequence ID" value="MBS7526501.1"/>
    <property type="molecule type" value="Genomic_DNA"/>
</dbReference>
<evidence type="ECO:0000256" key="1">
    <source>
        <dbReference type="ARBA" id="ARBA00004418"/>
    </source>
</evidence>
<feature type="signal peptide" evidence="4">
    <location>
        <begin position="1"/>
        <end position="22"/>
    </location>
</feature>
<comment type="subcellular location">
    <subcellularLocation>
        <location evidence="1">Periplasm</location>
    </subcellularLocation>
</comment>
<accession>A0ABS5PPJ0</accession>
<dbReference type="PANTHER" id="PTHR30024">
    <property type="entry name" value="ALIPHATIC SULFONATES-BINDING PROTEIN-RELATED"/>
    <property type="match status" value="1"/>
</dbReference>
<organism evidence="5 6">
    <name type="scientific">Fusibacter paucivorans</name>
    <dbReference type="NCBI Taxonomy" id="76009"/>
    <lineage>
        <taxon>Bacteria</taxon>
        <taxon>Bacillati</taxon>
        <taxon>Bacillota</taxon>
        <taxon>Clostridia</taxon>
        <taxon>Eubacteriales</taxon>
        <taxon>Eubacteriales Family XII. Incertae Sedis</taxon>
        <taxon>Fusibacter</taxon>
    </lineage>
</organism>
<name>A0ABS5PPJ0_9FIRM</name>
<protein>
    <submittedName>
        <fullName evidence="5">ABC transporter substrate-binding protein</fullName>
    </submittedName>
</protein>
<dbReference type="RefSeq" id="WP_213236358.1">
    <property type="nucleotide sequence ID" value="NZ_JAHBCL010000010.1"/>
</dbReference>
<proteinExistence type="inferred from homology"/>
<dbReference type="Proteomes" id="UP000746471">
    <property type="component" value="Unassembled WGS sequence"/>
</dbReference>